<proteinExistence type="predicted"/>
<evidence type="ECO:0000313" key="6">
    <source>
        <dbReference type="EMBL" id="GAA2415999.1"/>
    </source>
</evidence>
<dbReference type="InterPro" id="IPR036271">
    <property type="entry name" value="Tet_transcr_reg_TetR-rel_C_sf"/>
</dbReference>
<reference evidence="6 7" key="1">
    <citation type="journal article" date="2019" name="Int. J. Syst. Evol. Microbiol.">
        <title>The Global Catalogue of Microorganisms (GCM) 10K type strain sequencing project: providing services to taxonomists for standard genome sequencing and annotation.</title>
        <authorList>
            <consortium name="The Broad Institute Genomics Platform"/>
            <consortium name="The Broad Institute Genome Sequencing Center for Infectious Disease"/>
            <person name="Wu L."/>
            <person name="Ma J."/>
        </authorList>
    </citation>
    <scope>NUCLEOTIDE SEQUENCE [LARGE SCALE GENOMIC DNA]</scope>
    <source>
        <strain evidence="6 7">JCM 3325</strain>
    </source>
</reference>
<feature type="domain" description="HTH tetR-type" evidence="5">
    <location>
        <begin position="1"/>
        <end position="37"/>
    </location>
</feature>
<name>A0ABN3IWJ0_9ACTN</name>
<comment type="caution">
    <text evidence="6">The sequence shown here is derived from an EMBL/GenBank/DDBJ whole genome shotgun (WGS) entry which is preliminary data.</text>
</comment>
<dbReference type="PANTHER" id="PTHR30055:SF234">
    <property type="entry name" value="HTH-TYPE TRANSCRIPTIONAL REGULATOR BETI"/>
    <property type="match status" value="1"/>
</dbReference>
<evidence type="ECO:0000256" key="4">
    <source>
        <dbReference type="PROSITE-ProRule" id="PRU00335"/>
    </source>
</evidence>
<evidence type="ECO:0000259" key="5">
    <source>
        <dbReference type="PROSITE" id="PS50977"/>
    </source>
</evidence>
<dbReference type="InterPro" id="IPR001647">
    <property type="entry name" value="HTH_TetR"/>
</dbReference>
<evidence type="ECO:0000256" key="3">
    <source>
        <dbReference type="ARBA" id="ARBA00023163"/>
    </source>
</evidence>
<gene>
    <name evidence="6" type="ORF">GCM10010191_27970</name>
</gene>
<dbReference type="SUPFAM" id="SSF46689">
    <property type="entry name" value="Homeodomain-like"/>
    <property type="match status" value="1"/>
</dbReference>
<keyword evidence="3" id="KW-0804">Transcription</keyword>
<evidence type="ECO:0000256" key="1">
    <source>
        <dbReference type="ARBA" id="ARBA00023015"/>
    </source>
</evidence>
<keyword evidence="7" id="KW-1185">Reference proteome</keyword>
<dbReference type="Proteomes" id="UP001501231">
    <property type="component" value="Unassembled WGS sequence"/>
</dbReference>
<dbReference type="PANTHER" id="PTHR30055">
    <property type="entry name" value="HTH-TYPE TRANSCRIPTIONAL REGULATOR RUTR"/>
    <property type="match status" value="1"/>
</dbReference>
<protein>
    <submittedName>
        <fullName evidence="6">TetR/AcrR family transcriptional regulator</fullName>
    </submittedName>
</protein>
<accession>A0ABN3IWJ0</accession>
<keyword evidence="1" id="KW-0805">Transcription regulation</keyword>
<dbReference type="InterPro" id="IPR050109">
    <property type="entry name" value="HTH-type_TetR-like_transc_reg"/>
</dbReference>
<organism evidence="6 7">
    <name type="scientific">Actinomadura vinacea</name>
    <dbReference type="NCBI Taxonomy" id="115336"/>
    <lineage>
        <taxon>Bacteria</taxon>
        <taxon>Bacillati</taxon>
        <taxon>Actinomycetota</taxon>
        <taxon>Actinomycetes</taxon>
        <taxon>Streptosporangiales</taxon>
        <taxon>Thermomonosporaceae</taxon>
        <taxon>Actinomadura</taxon>
    </lineage>
</organism>
<sequence length="163" mass="18106">MRDISDAVGILPGSLYVHIRSKEEVLLRIVERGIQNYLNSIETAVGAEAPAGERLRAAIIAHMRVLSAPPQTRVAFHQWTYLGPENQKRVVKLRRRYEELFSGIITDGIENKEFREVRNVRVSVLALIGMLNSATEWYSPVGGLTADEVGDLIADNALTGLHS</sequence>
<dbReference type="InterPro" id="IPR041490">
    <property type="entry name" value="KstR2_TetR_C"/>
</dbReference>
<evidence type="ECO:0000256" key="2">
    <source>
        <dbReference type="ARBA" id="ARBA00023125"/>
    </source>
</evidence>
<dbReference type="Pfam" id="PF17932">
    <property type="entry name" value="TetR_C_24"/>
    <property type="match status" value="1"/>
</dbReference>
<keyword evidence="2 4" id="KW-0238">DNA-binding</keyword>
<evidence type="ECO:0000313" key="7">
    <source>
        <dbReference type="Proteomes" id="UP001501231"/>
    </source>
</evidence>
<dbReference type="InterPro" id="IPR009057">
    <property type="entry name" value="Homeodomain-like_sf"/>
</dbReference>
<dbReference type="RefSeq" id="WP_344589337.1">
    <property type="nucleotide sequence ID" value="NZ_BAAARW010000011.1"/>
</dbReference>
<comment type="caution">
    <text evidence="4">Lacks conserved residue(s) required for the propagation of feature annotation.</text>
</comment>
<dbReference type="SUPFAM" id="SSF48498">
    <property type="entry name" value="Tetracyclin repressor-like, C-terminal domain"/>
    <property type="match status" value="1"/>
</dbReference>
<dbReference type="PROSITE" id="PS50977">
    <property type="entry name" value="HTH_TETR_2"/>
    <property type="match status" value="1"/>
</dbReference>
<dbReference type="EMBL" id="BAAARW010000011">
    <property type="protein sequence ID" value="GAA2415999.1"/>
    <property type="molecule type" value="Genomic_DNA"/>
</dbReference>
<dbReference type="Gene3D" id="1.10.357.10">
    <property type="entry name" value="Tetracycline Repressor, domain 2"/>
    <property type="match status" value="1"/>
</dbReference>